<proteinExistence type="predicted"/>
<name>A0A131YBV4_RHIAP</name>
<accession>A0A131YBV4</accession>
<dbReference type="EMBL" id="GEDV01012582">
    <property type="protein sequence ID" value="JAP75975.1"/>
    <property type="molecule type" value="Transcribed_RNA"/>
</dbReference>
<evidence type="ECO:0000313" key="1">
    <source>
        <dbReference type="EMBL" id="JAP75975.1"/>
    </source>
</evidence>
<protein>
    <submittedName>
        <fullName evidence="1">Uncharacterized protein</fullName>
    </submittedName>
</protein>
<reference evidence="1" key="1">
    <citation type="journal article" date="2016" name="Ticks Tick Borne Dis.">
        <title>De novo assembly and annotation of the salivary gland transcriptome of Rhipicephalus appendiculatus male and female ticks during blood feeding.</title>
        <authorList>
            <person name="de Castro M.H."/>
            <person name="de Klerk D."/>
            <person name="Pienaar R."/>
            <person name="Latif A.A."/>
            <person name="Rees D.J."/>
            <person name="Mans B.J."/>
        </authorList>
    </citation>
    <scope>NUCLEOTIDE SEQUENCE</scope>
    <source>
        <tissue evidence="1">Salivary glands</tissue>
    </source>
</reference>
<sequence length="91" mass="10738">MHIVRERVVTYITFKKHRQAGSTARGKYRLVLSFSYEQQLYRTRVTPVPAPYFLFSFLVHRMCHPGESVYFPEQAFLNAPQAKLDDFPRSL</sequence>
<dbReference type="AlphaFoldDB" id="A0A131YBV4"/>
<organism evidence="1">
    <name type="scientific">Rhipicephalus appendiculatus</name>
    <name type="common">Brown ear tick</name>
    <dbReference type="NCBI Taxonomy" id="34631"/>
    <lineage>
        <taxon>Eukaryota</taxon>
        <taxon>Metazoa</taxon>
        <taxon>Ecdysozoa</taxon>
        <taxon>Arthropoda</taxon>
        <taxon>Chelicerata</taxon>
        <taxon>Arachnida</taxon>
        <taxon>Acari</taxon>
        <taxon>Parasitiformes</taxon>
        <taxon>Ixodida</taxon>
        <taxon>Ixodoidea</taxon>
        <taxon>Ixodidae</taxon>
        <taxon>Rhipicephalinae</taxon>
        <taxon>Rhipicephalus</taxon>
        <taxon>Rhipicephalus</taxon>
    </lineage>
</organism>